<sequence>MSATSGTSAHGSLGIRFFRLSAADINCANMLSIGKALFVAAFGFAASELRFKNTTYSPFRQTPANDGDLYQRPNGKCRWNGEDVTGCNCSGTVIVGYYADLALQGVVCTRKCSDGNKCPTPPKGRVECVPGEESLCAMACSSKDDCLEGAYCQLIDGGPFICLALLTLAIAAHAMRVRALRRAITVRRRDTRIIPPKNTNSTLSRASSPQACNNPCLWDVSTGTEYFHGIAVPAASPVSILFACAAWRSSAFVYQSFVATASCRDK</sequence>
<evidence type="ECO:0000313" key="2">
    <source>
        <dbReference type="Proteomes" id="UP000591131"/>
    </source>
</evidence>
<dbReference type="EMBL" id="JAAPAO010000105">
    <property type="protein sequence ID" value="KAF4672579.1"/>
    <property type="molecule type" value="Genomic_DNA"/>
</dbReference>
<accession>A0A7J6MLV3</accession>
<name>A0A7J6MLV3_PERCH</name>
<evidence type="ECO:0000313" key="1">
    <source>
        <dbReference type="EMBL" id="KAF4672579.1"/>
    </source>
</evidence>
<gene>
    <name evidence="1" type="ORF">FOL47_000330</name>
</gene>
<feature type="non-terminal residue" evidence="1">
    <location>
        <position position="1"/>
    </location>
</feature>
<keyword evidence="2" id="KW-1185">Reference proteome</keyword>
<organism evidence="1 2">
    <name type="scientific">Perkinsus chesapeaki</name>
    <name type="common">Clam parasite</name>
    <name type="synonym">Perkinsus andrewsi</name>
    <dbReference type="NCBI Taxonomy" id="330153"/>
    <lineage>
        <taxon>Eukaryota</taxon>
        <taxon>Sar</taxon>
        <taxon>Alveolata</taxon>
        <taxon>Perkinsozoa</taxon>
        <taxon>Perkinsea</taxon>
        <taxon>Perkinsida</taxon>
        <taxon>Perkinsidae</taxon>
        <taxon>Perkinsus</taxon>
    </lineage>
</organism>
<dbReference type="AlphaFoldDB" id="A0A7J6MLV3"/>
<reference evidence="1 2" key="1">
    <citation type="submission" date="2020-04" db="EMBL/GenBank/DDBJ databases">
        <title>Perkinsus chesapeaki whole genome sequence.</title>
        <authorList>
            <person name="Bogema D.R."/>
        </authorList>
    </citation>
    <scope>NUCLEOTIDE SEQUENCE [LARGE SCALE GENOMIC DNA]</scope>
    <source>
        <strain evidence="1">ATCC PRA-425</strain>
    </source>
</reference>
<comment type="caution">
    <text evidence="1">The sequence shown here is derived from an EMBL/GenBank/DDBJ whole genome shotgun (WGS) entry which is preliminary data.</text>
</comment>
<protein>
    <submittedName>
        <fullName evidence="1">Uncharacterized protein</fullName>
    </submittedName>
</protein>
<dbReference type="Proteomes" id="UP000591131">
    <property type="component" value="Unassembled WGS sequence"/>
</dbReference>
<proteinExistence type="predicted"/>